<name>A0ABY8L2T2_9FLAO</name>
<evidence type="ECO:0000313" key="2">
    <source>
        <dbReference type="Proteomes" id="UP001232001"/>
    </source>
</evidence>
<proteinExistence type="predicted"/>
<dbReference type="EMBL" id="CP122539">
    <property type="protein sequence ID" value="WGH75744.1"/>
    <property type="molecule type" value="Genomic_DNA"/>
</dbReference>
<dbReference type="RefSeq" id="WP_279651618.1">
    <property type="nucleotide sequence ID" value="NZ_CP122539.1"/>
</dbReference>
<dbReference type="Proteomes" id="UP001232001">
    <property type="component" value="Chromosome"/>
</dbReference>
<evidence type="ECO:0000313" key="1">
    <source>
        <dbReference type="EMBL" id="WGH75744.1"/>
    </source>
</evidence>
<reference evidence="1 2" key="1">
    <citation type="submission" date="2023-04" db="EMBL/GenBank/DDBJ databases">
        <title>Tenacibaculum tangerinum sp. nov., isolated from sea tidal flat of South Korea.</title>
        <authorList>
            <person name="Lee S.H."/>
            <person name="Kim J.-J."/>
        </authorList>
    </citation>
    <scope>NUCLEOTIDE SEQUENCE [LARGE SCALE GENOMIC DNA]</scope>
    <source>
        <strain evidence="1 2">GRR-S3-23</strain>
    </source>
</reference>
<organism evidence="1 2">
    <name type="scientific">Tenacibaculum tangerinum</name>
    <dbReference type="NCBI Taxonomy" id="3038772"/>
    <lineage>
        <taxon>Bacteria</taxon>
        <taxon>Pseudomonadati</taxon>
        <taxon>Bacteroidota</taxon>
        <taxon>Flavobacteriia</taxon>
        <taxon>Flavobacteriales</taxon>
        <taxon>Flavobacteriaceae</taxon>
        <taxon>Tenacibaculum</taxon>
    </lineage>
</organism>
<accession>A0ABY8L2T2</accession>
<gene>
    <name evidence="1" type="ORF">P8625_00855</name>
</gene>
<sequence length="97" mass="10822">MNKQNKYQKLALSLLFDAIGYASYLIPGLGELSDIVWAPASAYLMTKMYKGNKGKIAGAITFIEEAMPGLDVIPTFTLMWLFTYAFSSNKEKKTIEV</sequence>
<protein>
    <submittedName>
        <fullName evidence="1">Uncharacterized protein</fullName>
    </submittedName>
</protein>
<keyword evidence="2" id="KW-1185">Reference proteome</keyword>